<evidence type="ECO:0000313" key="3">
    <source>
        <dbReference type="Proteomes" id="UP001501570"/>
    </source>
</evidence>
<keyword evidence="3" id="KW-1185">Reference proteome</keyword>
<dbReference type="EMBL" id="BAABJQ010000032">
    <property type="protein sequence ID" value="GAA5198280.1"/>
    <property type="molecule type" value="Genomic_DNA"/>
</dbReference>
<feature type="region of interest" description="Disordered" evidence="1">
    <location>
        <begin position="1"/>
        <end position="25"/>
    </location>
</feature>
<gene>
    <name evidence="2" type="ORF">GCM10023322_71290</name>
</gene>
<feature type="region of interest" description="Disordered" evidence="1">
    <location>
        <begin position="66"/>
        <end position="85"/>
    </location>
</feature>
<sequence>MRLPGDGLVQQGAQPAQLGATADQDGADQLTIHAETVRCGEALDHRTIGSTVAQPAPIAAASITATGTGGATASNAAARGYLRRR</sequence>
<dbReference type="Proteomes" id="UP001501570">
    <property type="component" value="Unassembled WGS sequence"/>
</dbReference>
<evidence type="ECO:0000256" key="1">
    <source>
        <dbReference type="SAM" id="MobiDB-lite"/>
    </source>
</evidence>
<reference evidence="3" key="1">
    <citation type="journal article" date="2019" name="Int. J. Syst. Evol. Microbiol.">
        <title>The Global Catalogue of Microorganisms (GCM) 10K type strain sequencing project: providing services to taxonomists for standard genome sequencing and annotation.</title>
        <authorList>
            <consortium name="The Broad Institute Genomics Platform"/>
            <consortium name="The Broad Institute Genome Sequencing Center for Infectious Disease"/>
            <person name="Wu L."/>
            <person name="Ma J."/>
        </authorList>
    </citation>
    <scope>NUCLEOTIDE SEQUENCE [LARGE SCALE GENOMIC DNA]</scope>
    <source>
        <strain evidence="3">JCM 18304</strain>
    </source>
</reference>
<proteinExistence type="predicted"/>
<name>A0ABP9SPD1_9ACTN</name>
<organism evidence="2 3">
    <name type="scientific">Rugosimonospora acidiphila</name>
    <dbReference type="NCBI Taxonomy" id="556531"/>
    <lineage>
        <taxon>Bacteria</taxon>
        <taxon>Bacillati</taxon>
        <taxon>Actinomycetota</taxon>
        <taxon>Actinomycetes</taxon>
        <taxon>Micromonosporales</taxon>
        <taxon>Micromonosporaceae</taxon>
        <taxon>Rugosimonospora</taxon>
    </lineage>
</organism>
<comment type="caution">
    <text evidence="2">The sequence shown here is derived from an EMBL/GenBank/DDBJ whole genome shotgun (WGS) entry which is preliminary data.</text>
</comment>
<evidence type="ECO:0000313" key="2">
    <source>
        <dbReference type="EMBL" id="GAA5198280.1"/>
    </source>
</evidence>
<accession>A0ABP9SPD1</accession>
<protein>
    <submittedName>
        <fullName evidence="2">Uncharacterized protein</fullName>
    </submittedName>
</protein>